<sequence length="603" mass="67375">MEMNETVDRKHRDKQLVVGFDLGTTYRKCEDSIRTVRGWPAPRGQQRDEAKVPSIIQYNKGHVAKWGYEVSGCDENTLEWFKLALVADTDLPPHLRKSTKLKDTKKKMRHLELNATQVMENYMEKVWSHVLGEIKKNLTSEDFESTPIHVVISIPAIWGNHAVKMMKTAAAVSIMGSRHTGLITYELLSEPEAAVQAYAEELQLKLKVGDIVMVTDLGGGTGDVISYQKVGEGDEIHMELKEAAPGDGDLCGAIFVDEAFENLLLRKLPAKYRNLKTRKPNSWRKLLFDEWQTSIKRNFDWKGTDRSWPVTLANVDDSLDVNLHEDQVRDIFEGSVMPKIIGLNERQIEQVRKTHTGKVPRIILPVGGFGRCPYVLQRLREEVERMNVASNTTKNVGNKKQKLTGPKIELLSDTGEMPWAAICKGACQFGMRAQRNNRLVASRSSRVSVGFIQNKPGAAEDGGMYMPDFDCYMIPNAMRWVGDSITSCGKKTTMAMFLACKLEGKGTHSERSMLYAYDGDAPPKRFDGSNPGFREYGLMTITTSKPVEKLPIEDSASGGIRVFNYNLEVEIVGGSVQITATSTAPDDIGKEVGKLVLPKLDTV</sequence>
<dbReference type="CDD" id="cd10170">
    <property type="entry name" value="ASKHA_NBD_HSP70"/>
    <property type="match status" value="1"/>
</dbReference>
<evidence type="ECO:0000313" key="4">
    <source>
        <dbReference type="Proteomes" id="UP000034680"/>
    </source>
</evidence>
<dbReference type="OrthoDB" id="2963168at2759"/>
<protein>
    <submittedName>
        <fullName evidence="3">Putative actin-like atpase domain-containing protein</fullName>
    </submittedName>
</protein>
<dbReference type="InterPro" id="IPR043129">
    <property type="entry name" value="ATPase_NBD"/>
</dbReference>
<keyword evidence="4" id="KW-1185">Reference proteome</keyword>
<accession>A0A0G2HQF4</accession>
<dbReference type="GO" id="GO:0005524">
    <property type="term" value="F:ATP binding"/>
    <property type="evidence" value="ECO:0007669"/>
    <property type="project" value="UniProtKB-KW"/>
</dbReference>
<gene>
    <name evidence="3" type="ORF">UCDDA912_g02879</name>
</gene>
<reference evidence="3 4" key="2">
    <citation type="submission" date="2015-05" db="EMBL/GenBank/DDBJ databases">
        <authorList>
            <person name="Morales-Cruz A."/>
            <person name="Amrine K.C."/>
            <person name="Cantu D."/>
        </authorList>
    </citation>
    <scope>NUCLEOTIDE SEQUENCE [LARGE SCALE GENOMIC DNA]</scope>
    <source>
        <strain evidence="3">DA912</strain>
    </source>
</reference>
<keyword evidence="2" id="KW-0067">ATP-binding</keyword>
<evidence type="ECO:0000256" key="2">
    <source>
        <dbReference type="ARBA" id="ARBA00022840"/>
    </source>
</evidence>
<reference evidence="3 4" key="1">
    <citation type="submission" date="2015-05" db="EMBL/GenBank/DDBJ databases">
        <title>Distinctive expansion of gene families associated with plant cell wall degradation and secondary metabolism in the genomes of grapevine trunk pathogens.</title>
        <authorList>
            <person name="Lawrence D.P."/>
            <person name="Travadon R."/>
            <person name="Rolshausen P.E."/>
            <person name="Baumgartner K."/>
        </authorList>
    </citation>
    <scope>NUCLEOTIDE SEQUENCE [LARGE SCALE GENOMIC DNA]</scope>
    <source>
        <strain evidence="3">DA912</strain>
    </source>
</reference>
<evidence type="ECO:0000313" key="3">
    <source>
        <dbReference type="EMBL" id="KKY37128.1"/>
    </source>
</evidence>
<proteinExistence type="predicted"/>
<dbReference type="InterPro" id="IPR013126">
    <property type="entry name" value="Hsp_70_fam"/>
</dbReference>
<dbReference type="Gene3D" id="3.30.420.40">
    <property type="match status" value="2"/>
</dbReference>
<dbReference type="Proteomes" id="UP000034680">
    <property type="component" value="Unassembled WGS sequence"/>
</dbReference>
<dbReference type="SUPFAM" id="SSF53067">
    <property type="entry name" value="Actin-like ATPase domain"/>
    <property type="match status" value="2"/>
</dbReference>
<dbReference type="STRING" id="1214573.A0A0G2HQF4"/>
<dbReference type="PANTHER" id="PTHR14187:SF5">
    <property type="entry name" value="HEAT SHOCK 70 KDA PROTEIN 12A"/>
    <property type="match status" value="1"/>
</dbReference>
<evidence type="ECO:0000256" key="1">
    <source>
        <dbReference type="ARBA" id="ARBA00022741"/>
    </source>
</evidence>
<dbReference type="EMBL" id="LCUC01000095">
    <property type="protein sequence ID" value="KKY37128.1"/>
    <property type="molecule type" value="Genomic_DNA"/>
</dbReference>
<keyword evidence="1" id="KW-0547">Nucleotide-binding</keyword>
<name>A0A0G2HQF4_9PEZI</name>
<dbReference type="GO" id="GO:0140662">
    <property type="term" value="F:ATP-dependent protein folding chaperone"/>
    <property type="evidence" value="ECO:0007669"/>
    <property type="project" value="InterPro"/>
</dbReference>
<dbReference type="AlphaFoldDB" id="A0A0G2HQF4"/>
<dbReference type="PANTHER" id="PTHR14187">
    <property type="entry name" value="ALPHA KINASE/ELONGATION FACTOR 2 KINASE"/>
    <property type="match status" value="1"/>
</dbReference>
<dbReference type="Pfam" id="PF00012">
    <property type="entry name" value="HSP70"/>
    <property type="match status" value="1"/>
</dbReference>
<dbReference type="Gene3D" id="3.90.640.10">
    <property type="entry name" value="Actin, Chain A, domain 4"/>
    <property type="match status" value="1"/>
</dbReference>
<comment type="caution">
    <text evidence="3">The sequence shown here is derived from an EMBL/GenBank/DDBJ whole genome shotgun (WGS) entry which is preliminary data.</text>
</comment>
<organism evidence="3 4">
    <name type="scientific">Diaporthe ampelina</name>
    <dbReference type="NCBI Taxonomy" id="1214573"/>
    <lineage>
        <taxon>Eukaryota</taxon>
        <taxon>Fungi</taxon>
        <taxon>Dikarya</taxon>
        <taxon>Ascomycota</taxon>
        <taxon>Pezizomycotina</taxon>
        <taxon>Sordariomycetes</taxon>
        <taxon>Sordariomycetidae</taxon>
        <taxon>Diaporthales</taxon>
        <taxon>Diaporthaceae</taxon>
        <taxon>Diaporthe</taxon>
    </lineage>
</organism>